<dbReference type="PROSITE" id="PS51257">
    <property type="entry name" value="PROKAR_LIPOPROTEIN"/>
    <property type="match status" value="1"/>
</dbReference>
<evidence type="ECO:0000313" key="1">
    <source>
        <dbReference type="EMBL" id="PTQ68588.1"/>
    </source>
</evidence>
<reference evidence="1 2" key="1">
    <citation type="submission" date="2018-04" db="EMBL/GenBank/DDBJ databases">
        <title>Genomic Encyclopedia of Archaeal and Bacterial Type Strains, Phase II (KMG-II): from individual species to whole genera.</title>
        <authorList>
            <person name="Goeker M."/>
        </authorList>
    </citation>
    <scope>NUCLEOTIDE SEQUENCE [LARGE SCALE GENOMIC DNA]</scope>
    <source>
        <strain evidence="1 2">DSM 100434</strain>
    </source>
</reference>
<name>A0A2T5HAI1_9RHOB</name>
<dbReference type="EMBL" id="QAOH01000014">
    <property type="protein sequence ID" value="PTQ68588.1"/>
    <property type="molecule type" value="Genomic_DNA"/>
</dbReference>
<keyword evidence="2" id="KW-1185">Reference proteome</keyword>
<dbReference type="Proteomes" id="UP000244077">
    <property type="component" value="Unassembled WGS sequence"/>
</dbReference>
<evidence type="ECO:0008006" key="3">
    <source>
        <dbReference type="Google" id="ProtNLM"/>
    </source>
</evidence>
<evidence type="ECO:0000313" key="2">
    <source>
        <dbReference type="Proteomes" id="UP000244077"/>
    </source>
</evidence>
<protein>
    <recommendedName>
        <fullName evidence="3">Lipoprotein</fullName>
    </recommendedName>
</protein>
<accession>A0A2T5HAI1</accession>
<sequence>MRRQVIISGLVLSLLAGCASVKESRFNPLNWFGKSEPVAVDANGQQVVTLKSLAPRKGYPVFVDTRPLAPTISDVQVVQSASGAIVTATAALPSTGYFDAELVPVATERADTLVLDFRLRTPEGAAPAGTAAQRRITAARSLSFDEIAGVRTIIVQGADGARQVRR</sequence>
<dbReference type="RefSeq" id="WP_107817531.1">
    <property type="nucleotide sequence ID" value="NZ_QAOH01000014.1"/>
</dbReference>
<proteinExistence type="predicted"/>
<dbReference type="OrthoDB" id="7773807at2"/>
<gene>
    <name evidence="1" type="ORF">C8N42_11464</name>
</gene>
<comment type="caution">
    <text evidence="1">The sequence shown here is derived from an EMBL/GenBank/DDBJ whole genome shotgun (WGS) entry which is preliminary data.</text>
</comment>
<organism evidence="1 2">
    <name type="scientific">Celeribacter persicus</name>
    <dbReference type="NCBI Taxonomy" id="1651082"/>
    <lineage>
        <taxon>Bacteria</taxon>
        <taxon>Pseudomonadati</taxon>
        <taxon>Pseudomonadota</taxon>
        <taxon>Alphaproteobacteria</taxon>
        <taxon>Rhodobacterales</taxon>
        <taxon>Roseobacteraceae</taxon>
        <taxon>Celeribacter</taxon>
    </lineage>
</organism>
<dbReference type="AlphaFoldDB" id="A0A2T5HAI1"/>